<evidence type="ECO:0008006" key="3">
    <source>
        <dbReference type="Google" id="ProtNLM"/>
    </source>
</evidence>
<dbReference type="OrthoDB" id="10256055at2759"/>
<dbReference type="AlphaFoldDB" id="A0A0U5GI08"/>
<protein>
    <recommendedName>
        <fullName evidence="3">Fe2OG dioxygenase domain-containing protein</fullName>
    </recommendedName>
</protein>
<dbReference type="PANTHER" id="PTHR41677:SF1">
    <property type="entry name" value="FE2OG DIOXYGENASE DOMAIN-CONTAINING PROTEIN"/>
    <property type="match status" value="1"/>
</dbReference>
<name>A0A0U5GI08_ASPCI</name>
<dbReference type="STRING" id="454130.A0A0U5GI08"/>
<proteinExistence type="predicted"/>
<organism evidence="1 2">
    <name type="scientific">Aspergillus calidoustus</name>
    <dbReference type="NCBI Taxonomy" id="454130"/>
    <lineage>
        <taxon>Eukaryota</taxon>
        <taxon>Fungi</taxon>
        <taxon>Dikarya</taxon>
        <taxon>Ascomycota</taxon>
        <taxon>Pezizomycotina</taxon>
        <taxon>Eurotiomycetes</taxon>
        <taxon>Eurotiomycetidae</taxon>
        <taxon>Eurotiales</taxon>
        <taxon>Aspergillaceae</taxon>
        <taxon>Aspergillus</taxon>
        <taxon>Aspergillus subgen. Nidulantes</taxon>
    </lineage>
</organism>
<dbReference type="OMA" id="WTHPETM"/>
<dbReference type="EMBL" id="CDMC01000001">
    <property type="protein sequence ID" value="CEL00452.1"/>
    <property type="molecule type" value="Genomic_DNA"/>
</dbReference>
<accession>A0A0U5GI08</accession>
<keyword evidence="2" id="KW-1185">Reference proteome</keyword>
<sequence length="453" mass="51671">MDSLRSLTRWIGHSAQDTDKEEKFDPRVHLCYLPPQKKISMQDLLLQPSPTASPIAGTTPFSLLSPKGVRAYRKALFQQEIIDQCASSPFPGTLVLRNAVKHSQFIKDFWTHPETMRIVSDACGVPLEIVMPTEIAHTNIQVEGATISEMTSNLKVEPSVEQLDLTPEDRAYDPLKDESSIIPWHYDSYPYVCVLMLSETHGMVGGETYIKKGNGEAQKVEGPKMGYAVMLQGGEVEHLAARAKGVKERISTITSYRSKVPNVYDSSYLSNVRPYADLGSLYPGWAQYRLRKLRDEITHSLSKLESQHGSCFQPEELQSIIVRQIDYMQQTSRQMVPVEYHDRILKKYGKAVYYNVSAIWKAVQSLPEFESLASSADQRRAWMPESAYWFDLQTTIERIRLGQPLQSNFGFRPWTESRKYYMGDELLRQGLNEVFLDWLGFSGLWDLYSASIK</sequence>
<gene>
    <name evidence="1" type="ORF">ASPCAL00052</name>
</gene>
<evidence type="ECO:0000313" key="1">
    <source>
        <dbReference type="EMBL" id="CEL00452.1"/>
    </source>
</evidence>
<evidence type="ECO:0000313" key="2">
    <source>
        <dbReference type="Proteomes" id="UP000054771"/>
    </source>
</evidence>
<dbReference type="Proteomes" id="UP000054771">
    <property type="component" value="Unassembled WGS sequence"/>
</dbReference>
<dbReference type="PANTHER" id="PTHR41677">
    <property type="entry name" value="YALI0B19030P"/>
    <property type="match status" value="1"/>
</dbReference>
<reference evidence="2" key="1">
    <citation type="journal article" date="2016" name="Genome Announc.">
        <title>Draft genome sequences of fungus Aspergillus calidoustus.</title>
        <authorList>
            <person name="Horn F."/>
            <person name="Linde J."/>
            <person name="Mattern D.J."/>
            <person name="Walther G."/>
            <person name="Guthke R."/>
            <person name="Scherlach K."/>
            <person name="Martin K."/>
            <person name="Brakhage A.A."/>
            <person name="Petzke L."/>
            <person name="Valiante V."/>
        </authorList>
    </citation>
    <scope>NUCLEOTIDE SEQUENCE [LARGE SCALE GENOMIC DNA]</scope>
    <source>
        <strain evidence="2">SF006504</strain>
    </source>
</reference>